<accession>A0ABN0XHE3</accession>
<keyword evidence="2" id="KW-1185">Reference proteome</keyword>
<protein>
    <submittedName>
        <fullName evidence="1">Uncharacterized protein</fullName>
    </submittedName>
</protein>
<reference evidence="1 2" key="1">
    <citation type="journal article" date="2019" name="Int. J. Syst. Evol. Microbiol.">
        <title>The Global Catalogue of Microorganisms (GCM) 10K type strain sequencing project: providing services to taxonomists for standard genome sequencing and annotation.</title>
        <authorList>
            <consortium name="The Broad Institute Genomics Platform"/>
            <consortium name="The Broad Institute Genome Sequencing Center for Infectious Disease"/>
            <person name="Wu L."/>
            <person name="Ma J."/>
        </authorList>
    </citation>
    <scope>NUCLEOTIDE SEQUENCE [LARGE SCALE GENOMIC DNA]</scope>
    <source>
        <strain evidence="1 2">JCM 13378</strain>
    </source>
</reference>
<evidence type="ECO:0000313" key="2">
    <source>
        <dbReference type="Proteomes" id="UP001501757"/>
    </source>
</evidence>
<organism evidence="1 2">
    <name type="scientific">Bowmanella denitrificans</name>
    <dbReference type="NCBI Taxonomy" id="366582"/>
    <lineage>
        <taxon>Bacteria</taxon>
        <taxon>Pseudomonadati</taxon>
        <taxon>Pseudomonadota</taxon>
        <taxon>Gammaproteobacteria</taxon>
        <taxon>Alteromonadales</taxon>
        <taxon>Alteromonadaceae</taxon>
        <taxon>Bowmanella</taxon>
    </lineage>
</organism>
<evidence type="ECO:0000313" key="1">
    <source>
        <dbReference type="EMBL" id="GAA0363895.1"/>
    </source>
</evidence>
<dbReference type="RefSeq" id="WP_343846059.1">
    <property type="nucleotide sequence ID" value="NZ_BAAAEI010000019.1"/>
</dbReference>
<dbReference type="Proteomes" id="UP001501757">
    <property type="component" value="Unassembled WGS sequence"/>
</dbReference>
<proteinExistence type="predicted"/>
<dbReference type="EMBL" id="BAAAEI010000019">
    <property type="protein sequence ID" value="GAA0363895.1"/>
    <property type="molecule type" value="Genomic_DNA"/>
</dbReference>
<sequence length="40" mass="4212">MKRIKQLLILVTALLGLGVTLYAAGQAIGLDSPTTFPVDI</sequence>
<comment type="caution">
    <text evidence="1">The sequence shown here is derived from an EMBL/GenBank/DDBJ whole genome shotgun (WGS) entry which is preliminary data.</text>
</comment>
<name>A0ABN0XHE3_9ALTE</name>
<gene>
    <name evidence="1" type="ORF">GCM10009092_30340</name>
</gene>